<dbReference type="GO" id="GO:0042602">
    <property type="term" value="F:riboflavin reductase (NADPH) activity"/>
    <property type="evidence" value="ECO:0007669"/>
    <property type="project" value="TreeGrafter"/>
</dbReference>
<reference evidence="2 3" key="1">
    <citation type="submission" date="2009-02" db="EMBL/GenBank/DDBJ databases">
        <title>Annotation of Streptomyces hygroscopicus strain ATCC 53653.</title>
        <authorList>
            <consortium name="The Broad Institute Genome Sequencing Platform"/>
            <consortium name="Broad Institute Microbial Sequencing Center"/>
            <person name="Fischbach M."/>
            <person name="Godfrey P."/>
            <person name="Ward D."/>
            <person name="Young S."/>
            <person name="Zeng Q."/>
            <person name="Koehrsen M."/>
            <person name="Alvarado L."/>
            <person name="Berlin A.M."/>
            <person name="Bochicchio J."/>
            <person name="Borenstein D."/>
            <person name="Chapman S.B."/>
            <person name="Chen Z."/>
            <person name="Engels R."/>
            <person name="Freedman E."/>
            <person name="Gellesch M."/>
            <person name="Goldberg J."/>
            <person name="Griggs A."/>
            <person name="Gujja S."/>
            <person name="Heilman E.R."/>
            <person name="Heiman D.I."/>
            <person name="Hepburn T.A."/>
            <person name="Howarth C."/>
            <person name="Jen D."/>
            <person name="Larson L."/>
            <person name="Lewis B."/>
            <person name="Mehta T."/>
            <person name="Park D."/>
            <person name="Pearson M."/>
            <person name="Richards J."/>
            <person name="Roberts A."/>
            <person name="Saif S."/>
            <person name="Shea T.D."/>
            <person name="Shenoy N."/>
            <person name="Sisk P."/>
            <person name="Stolte C."/>
            <person name="Sykes S.N."/>
            <person name="Thomson T."/>
            <person name="Walk T."/>
            <person name="White J."/>
            <person name="Yandava C."/>
            <person name="Straight P."/>
            <person name="Clardy J."/>
            <person name="Hung D."/>
            <person name="Kolter R."/>
            <person name="Mekalanos J."/>
            <person name="Walker S."/>
            <person name="Walsh C.T."/>
            <person name="Wieland-Brown L.C."/>
            <person name="Haas B."/>
            <person name="Nusbaum C."/>
            <person name="Birren B."/>
        </authorList>
    </citation>
    <scope>NUCLEOTIDE SEQUENCE [LARGE SCALE GENOMIC DNA]</scope>
    <source>
        <strain evidence="2 3">ATCC 53653</strain>
    </source>
</reference>
<dbReference type="Proteomes" id="UP000003963">
    <property type="component" value="Unassembled WGS sequence"/>
</dbReference>
<feature type="domain" description="NAD(P)-binding" evidence="1">
    <location>
        <begin position="12"/>
        <end position="201"/>
    </location>
</feature>
<dbReference type="PANTHER" id="PTHR43355:SF2">
    <property type="entry name" value="FLAVIN REDUCTASE (NADPH)"/>
    <property type="match status" value="1"/>
</dbReference>
<dbReference type="InterPro" id="IPR051606">
    <property type="entry name" value="Polyketide_Oxido-like"/>
</dbReference>
<dbReference type="GO" id="GO:0004074">
    <property type="term" value="F:biliverdin reductase [NAD(P)H] activity"/>
    <property type="evidence" value="ECO:0007669"/>
    <property type="project" value="TreeGrafter"/>
</dbReference>
<organism evidence="2 3">
    <name type="scientific">Streptomyces himastatinicus ATCC 53653</name>
    <dbReference type="NCBI Taxonomy" id="457427"/>
    <lineage>
        <taxon>Bacteria</taxon>
        <taxon>Bacillati</taxon>
        <taxon>Actinomycetota</taxon>
        <taxon>Actinomycetes</taxon>
        <taxon>Kitasatosporales</taxon>
        <taxon>Streptomycetaceae</taxon>
        <taxon>Streptomyces</taxon>
        <taxon>Streptomyces violaceusniger group</taxon>
    </lineage>
</organism>
<dbReference type="InterPro" id="IPR016040">
    <property type="entry name" value="NAD(P)-bd_dom"/>
</dbReference>
<proteinExistence type="predicted"/>
<dbReference type="HOGENOM" id="CLU_025711_4_5_11"/>
<dbReference type="EMBL" id="GG657754">
    <property type="protein sequence ID" value="EFL24005.1"/>
    <property type="molecule type" value="Genomic_DNA"/>
</dbReference>
<accession>D9WQ01</accession>
<dbReference type="InterPro" id="IPR036291">
    <property type="entry name" value="NAD(P)-bd_dom_sf"/>
</dbReference>
<sequence length="213" mass="22763">MTGPTMNLLILGATGPTGRILTHLALRSDDSVTAFVRNPATLGDLAEKVTPVVGDATSQHDVLAAASGHDAIVSALGRSTSVRAGELFTRASAAVVGAAEESGVSRLVWLSSFGVGHTYDWASPTQKTIYRTLLRSIYADKKIADERIRSSALDWTIVYPTRLTHGPAQGTYNAADRLPMKGNPTISRADVAAFMHQSLHSDEWIHRSPVISD</sequence>
<evidence type="ECO:0000313" key="3">
    <source>
        <dbReference type="Proteomes" id="UP000003963"/>
    </source>
</evidence>
<dbReference type="Pfam" id="PF13460">
    <property type="entry name" value="NAD_binding_10"/>
    <property type="match status" value="1"/>
</dbReference>
<evidence type="ECO:0000313" key="2">
    <source>
        <dbReference type="EMBL" id="EFL24005.1"/>
    </source>
</evidence>
<dbReference type="AlphaFoldDB" id="D9WQ01"/>
<dbReference type="SUPFAM" id="SSF51735">
    <property type="entry name" value="NAD(P)-binding Rossmann-fold domains"/>
    <property type="match status" value="1"/>
</dbReference>
<keyword evidence="3" id="KW-1185">Reference proteome</keyword>
<protein>
    <submittedName>
        <fullName evidence="2">Putative nucleoside-diphosphate-sugar epimerase</fullName>
    </submittedName>
</protein>
<gene>
    <name evidence="2" type="ORF">SSOG_03719</name>
</gene>
<dbReference type="PANTHER" id="PTHR43355">
    <property type="entry name" value="FLAVIN REDUCTASE (NADPH)"/>
    <property type="match status" value="1"/>
</dbReference>
<dbReference type="STRING" id="457427.SSOG_03719"/>
<evidence type="ECO:0000259" key="1">
    <source>
        <dbReference type="Pfam" id="PF13460"/>
    </source>
</evidence>
<name>D9WQ01_9ACTN</name>
<dbReference type="Gene3D" id="3.40.50.720">
    <property type="entry name" value="NAD(P)-binding Rossmann-like Domain"/>
    <property type="match status" value="1"/>
</dbReference>